<protein>
    <submittedName>
        <fullName evidence="7">Uncharacterized protein</fullName>
    </submittedName>
</protein>
<evidence type="ECO:0000256" key="3">
    <source>
        <dbReference type="ARBA" id="ARBA00022989"/>
    </source>
</evidence>
<dbReference type="AlphaFoldDB" id="A0A2Z6MPX9"/>
<dbReference type="InterPro" id="IPR003689">
    <property type="entry name" value="ZIP"/>
</dbReference>
<dbReference type="GO" id="GO:0005886">
    <property type="term" value="C:plasma membrane"/>
    <property type="evidence" value="ECO:0007669"/>
    <property type="project" value="TreeGrafter"/>
</dbReference>
<accession>A0A2Z6MPX9</accession>
<feature type="transmembrane region" description="Helical" evidence="6">
    <location>
        <begin position="107"/>
        <end position="127"/>
    </location>
</feature>
<sequence length="160" mass="17815">MSTLFHDLREFITNSSCQISESDPCRDESKALILKFVAMAIILVTGITGITIPLIGNRRGLGEVIPSMKAFAAGVILATGFVHMLRDATEAFNHRCLKSYSHVWSEFPFSGFFAMVSALFTLLVDFVSTQYYEKKSRNGTRDRNNGGSQHGEIDDLEEEL</sequence>
<keyword evidence="2 6" id="KW-0812">Transmembrane</keyword>
<dbReference type="OrthoDB" id="448280at2759"/>
<dbReference type="PANTHER" id="PTHR11040:SF213">
    <property type="entry name" value="METAL TRANSPORT PROTEIN"/>
    <property type="match status" value="1"/>
</dbReference>
<feature type="transmembrane region" description="Helical" evidence="6">
    <location>
        <begin position="67"/>
        <end position="85"/>
    </location>
</feature>
<evidence type="ECO:0000256" key="6">
    <source>
        <dbReference type="SAM" id="Phobius"/>
    </source>
</evidence>
<dbReference type="GO" id="GO:0005385">
    <property type="term" value="F:zinc ion transmembrane transporter activity"/>
    <property type="evidence" value="ECO:0007669"/>
    <property type="project" value="TreeGrafter"/>
</dbReference>
<evidence type="ECO:0000313" key="8">
    <source>
        <dbReference type="Proteomes" id="UP000242715"/>
    </source>
</evidence>
<dbReference type="PANTHER" id="PTHR11040">
    <property type="entry name" value="ZINC/IRON TRANSPORTER"/>
    <property type="match status" value="1"/>
</dbReference>
<dbReference type="Proteomes" id="UP000242715">
    <property type="component" value="Unassembled WGS sequence"/>
</dbReference>
<keyword evidence="8" id="KW-1185">Reference proteome</keyword>
<feature type="region of interest" description="Disordered" evidence="5">
    <location>
        <begin position="137"/>
        <end position="160"/>
    </location>
</feature>
<dbReference type="EMBL" id="DF973556">
    <property type="protein sequence ID" value="GAU34458.1"/>
    <property type="molecule type" value="Genomic_DNA"/>
</dbReference>
<feature type="transmembrane region" description="Helical" evidence="6">
    <location>
        <begin position="32"/>
        <end position="55"/>
    </location>
</feature>
<name>A0A2Z6MPX9_TRISU</name>
<keyword evidence="4 6" id="KW-0472">Membrane</keyword>
<keyword evidence="3 6" id="KW-1133">Transmembrane helix</keyword>
<organism evidence="7 8">
    <name type="scientific">Trifolium subterraneum</name>
    <name type="common">Subterranean clover</name>
    <dbReference type="NCBI Taxonomy" id="3900"/>
    <lineage>
        <taxon>Eukaryota</taxon>
        <taxon>Viridiplantae</taxon>
        <taxon>Streptophyta</taxon>
        <taxon>Embryophyta</taxon>
        <taxon>Tracheophyta</taxon>
        <taxon>Spermatophyta</taxon>
        <taxon>Magnoliopsida</taxon>
        <taxon>eudicotyledons</taxon>
        <taxon>Gunneridae</taxon>
        <taxon>Pentapetalae</taxon>
        <taxon>rosids</taxon>
        <taxon>fabids</taxon>
        <taxon>Fabales</taxon>
        <taxon>Fabaceae</taxon>
        <taxon>Papilionoideae</taxon>
        <taxon>50 kb inversion clade</taxon>
        <taxon>NPAAA clade</taxon>
        <taxon>Hologalegina</taxon>
        <taxon>IRL clade</taxon>
        <taxon>Trifolieae</taxon>
        <taxon>Trifolium</taxon>
    </lineage>
</organism>
<evidence type="ECO:0000256" key="2">
    <source>
        <dbReference type="ARBA" id="ARBA00022692"/>
    </source>
</evidence>
<dbReference type="Pfam" id="PF02535">
    <property type="entry name" value="Zip"/>
    <property type="match status" value="1"/>
</dbReference>
<proteinExistence type="predicted"/>
<reference evidence="8" key="1">
    <citation type="journal article" date="2017" name="Front. Plant Sci.">
        <title>Climate Clever Clovers: New Paradigm to Reduce the Environmental Footprint of Ruminants by Breeding Low Methanogenic Forages Utilizing Haplotype Variation.</title>
        <authorList>
            <person name="Kaur P."/>
            <person name="Appels R."/>
            <person name="Bayer P.E."/>
            <person name="Keeble-Gagnere G."/>
            <person name="Wang J."/>
            <person name="Hirakawa H."/>
            <person name="Shirasawa K."/>
            <person name="Vercoe P."/>
            <person name="Stefanova K."/>
            <person name="Durmic Z."/>
            <person name="Nichols P."/>
            <person name="Revell C."/>
            <person name="Isobe S.N."/>
            <person name="Edwards D."/>
            <person name="Erskine W."/>
        </authorList>
    </citation>
    <scope>NUCLEOTIDE SEQUENCE [LARGE SCALE GENOMIC DNA]</scope>
    <source>
        <strain evidence="8">cv. Daliak</strain>
    </source>
</reference>
<evidence type="ECO:0000256" key="5">
    <source>
        <dbReference type="SAM" id="MobiDB-lite"/>
    </source>
</evidence>
<evidence type="ECO:0000256" key="4">
    <source>
        <dbReference type="ARBA" id="ARBA00023136"/>
    </source>
</evidence>
<evidence type="ECO:0000256" key="1">
    <source>
        <dbReference type="ARBA" id="ARBA00004141"/>
    </source>
</evidence>
<evidence type="ECO:0000313" key="7">
    <source>
        <dbReference type="EMBL" id="GAU34458.1"/>
    </source>
</evidence>
<comment type="subcellular location">
    <subcellularLocation>
        <location evidence="1">Membrane</location>
        <topology evidence="1">Multi-pass membrane protein</topology>
    </subcellularLocation>
</comment>
<gene>
    <name evidence="7" type="ORF">TSUD_06690</name>
</gene>